<dbReference type="AlphaFoldDB" id="A0A919YRZ4"/>
<dbReference type="RefSeq" id="WP_213519654.1">
    <property type="nucleotide sequence ID" value="NZ_BOSE01000011.1"/>
</dbReference>
<accession>A0A919YRZ4</accession>
<sequence length="70" mass="8437">MRAYERDFTALNTDEKIEYARILEKEKVHKLGGLDIRVNLFREYPKAARHYLSLSQTIILILLIWRMKIM</sequence>
<proteinExistence type="predicted"/>
<evidence type="ECO:0000313" key="1">
    <source>
        <dbReference type="EMBL" id="GIP19003.1"/>
    </source>
</evidence>
<reference evidence="1" key="1">
    <citation type="submission" date="2021-03" db="EMBL/GenBank/DDBJ databases">
        <title>Antimicrobial resistance genes in bacteria isolated from Japanese honey, and their potential for conferring macrolide and lincosamide resistance in the American foulbrood pathogen Paenibacillus larvae.</title>
        <authorList>
            <person name="Okamoto M."/>
            <person name="Kumagai M."/>
            <person name="Kanamori H."/>
            <person name="Takamatsu D."/>
        </authorList>
    </citation>
    <scope>NUCLEOTIDE SEQUENCE</scope>
    <source>
        <strain evidence="1">J40TS1</strain>
    </source>
</reference>
<protein>
    <submittedName>
        <fullName evidence="1">Uncharacterized protein</fullName>
    </submittedName>
</protein>
<keyword evidence="2" id="KW-1185">Reference proteome</keyword>
<name>A0A919YRZ4_9BACL</name>
<dbReference type="Proteomes" id="UP000683139">
    <property type="component" value="Unassembled WGS sequence"/>
</dbReference>
<gene>
    <name evidence="1" type="ORF">J40TS1_46450</name>
</gene>
<evidence type="ECO:0000313" key="2">
    <source>
        <dbReference type="Proteomes" id="UP000683139"/>
    </source>
</evidence>
<dbReference type="EMBL" id="BOSE01000011">
    <property type="protein sequence ID" value="GIP19003.1"/>
    <property type="molecule type" value="Genomic_DNA"/>
</dbReference>
<comment type="caution">
    <text evidence="1">The sequence shown here is derived from an EMBL/GenBank/DDBJ whole genome shotgun (WGS) entry which is preliminary data.</text>
</comment>
<organism evidence="1 2">
    <name type="scientific">Paenibacillus montaniterrae</name>
    <dbReference type="NCBI Taxonomy" id="429341"/>
    <lineage>
        <taxon>Bacteria</taxon>
        <taxon>Bacillati</taxon>
        <taxon>Bacillota</taxon>
        <taxon>Bacilli</taxon>
        <taxon>Bacillales</taxon>
        <taxon>Paenibacillaceae</taxon>
        <taxon>Paenibacillus</taxon>
    </lineage>
</organism>